<dbReference type="OrthoDB" id="5146786at2"/>
<reference evidence="1 2" key="1">
    <citation type="submission" date="2015-01" db="EMBL/GenBank/DDBJ databases">
        <title>Genome sequence of Mycobacterium llatzerense and Mycobacterium immunogenum recovered from brain abscess.</title>
        <authorList>
            <person name="Greninger A.L."/>
            <person name="Langelier C."/>
            <person name="Cunningham G."/>
            <person name="Chiu C.Y."/>
            <person name="Miller S."/>
        </authorList>
    </citation>
    <scope>NUCLEOTIDE SEQUENCE [LARGE SCALE GENOMIC DNA]</scope>
    <source>
        <strain evidence="1 2">CLUC14</strain>
    </source>
</reference>
<dbReference type="Pfam" id="PF19686">
    <property type="entry name" value="DUF6188"/>
    <property type="match status" value="1"/>
</dbReference>
<evidence type="ECO:0000313" key="2">
    <source>
        <dbReference type="Proteomes" id="UP000032221"/>
    </source>
</evidence>
<protein>
    <submittedName>
        <fullName evidence="1">Uncharacterized protein</fullName>
    </submittedName>
</protein>
<proteinExistence type="predicted"/>
<comment type="caution">
    <text evidence="1">The sequence shown here is derived from an EMBL/GenBank/DDBJ whole genome shotgun (WGS) entry which is preliminary data.</text>
</comment>
<dbReference type="RefSeq" id="WP_020103722.1">
    <property type="nucleotide sequence ID" value="NZ_JXST01000026.1"/>
</dbReference>
<name>A0A0D1JSD1_9MYCO</name>
<dbReference type="PATRIC" id="fig|280871.6.peg.3791"/>
<dbReference type="InterPro" id="IPR046179">
    <property type="entry name" value="DUF6188"/>
</dbReference>
<evidence type="ECO:0000313" key="1">
    <source>
        <dbReference type="EMBL" id="KIU15484.1"/>
    </source>
</evidence>
<dbReference type="EMBL" id="JXST01000026">
    <property type="protein sequence ID" value="KIU15484.1"/>
    <property type="molecule type" value="Genomic_DNA"/>
</dbReference>
<organism evidence="1 2">
    <name type="scientific">Mycolicibacterium llatzerense</name>
    <dbReference type="NCBI Taxonomy" id="280871"/>
    <lineage>
        <taxon>Bacteria</taxon>
        <taxon>Bacillati</taxon>
        <taxon>Actinomycetota</taxon>
        <taxon>Actinomycetes</taxon>
        <taxon>Mycobacteriales</taxon>
        <taxon>Mycobacteriaceae</taxon>
        <taxon>Mycolicibacterium</taxon>
    </lineage>
</organism>
<dbReference type="STRING" id="280871.TL10_18335"/>
<dbReference type="Proteomes" id="UP000032221">
    <property type="component" value="Unassembled WGS sequence"/>
</dbReference>
<keyword evidence="2" id="KW-1185">Reference proteome</keyword>
<dbReference type="AlphaFoldDB" id="A0A0D1JSD1"/>
<accession>A0A0D1JSD1</accession>
<gene>
    <name evidence="1" type="ORF">TL10_18335</name>
</gene>
<sequence length="145" mass="15923">MVDQWIERCTLQRVSLHEGLVLSFEDYNEVVISRRLRLGLPPVGPYPAEVVELDPLNVAPAHRALLDLAGSVCVRAHSDDDGALHLQFSDGHSIDVEPDAHVAAWELYGKRHGYMACMPGGRVQMVRHDVPAADSADYDTAPASQ</sequence>